<dbReference type="EMBL" id="VSLD01000001">
    <property type="protein sequence ID" value="TYD00291.1"/>
    <property type="molecule type" value="Genomic_DNA"/>
</dbReference>
<dbReference type="SUPFAM" id="SSF47226">
    <property type="entry name" value="Histidine-containing phosphotransfer domain, HPT domain"/>
    <property type="match status" value="1"/>
</dbReference>
<feature type="compositionally biased region" description="Basic and acidic residues" evidence="1">
    <location>
        <begin position="10"/>
        <end position="25"/>
    </location>
</feature>
<dbReference type="GO" id="GO:0000160">
    <property type="term" value="P:phosphorelay signal transduction system"/>
    <property type="evidence" value="ECO:0007669"/>
    <property type="project" value="InterPro"/>
</dbReference>
<feature type="region of interest" description="Disordered" evidence="1">
    <location>
        <begin position="1"/>
        <end position="33"/>
    </location>
</feature>
<dbReference type="Gene3D" id="1.20.120.160">
    <property type="entry name" value="HPT domain"/>
    <property type="match status" value="1"/>
</dbReference>
<dbReference type="Proteomes" id="UP000323410">
    <property type="component" value="Unassembled WGS sequence"/>
</dbReference>
<organism evidence="2 3">
    <name type="scientific">Arthrobacter echini</name>
    <dbReference type="NCBI Taxonomy" id="1529066"/>
    <lineage>
        <taxon>Bacteria</taxon>
        <taxon>Bacillati</taxon>
        <taxon>Actinomycetota</taxon>
        <taxon>Actinomycetes</taxon>
        <taxon>Micrococcales</taxon>
        <taxon>Micrococcaceae</taxon>
        <taxon>Arthrobacter</taxon>
    </lineage>
</organism>
<proteinExistence type="predicted"/>
<dbReference type="RefSeq" id="WP_148599597.1">
    <property type="nucleotide sequence ID" value="NZ_VSLD01000001.1"/>
</dbReference>
<protein>
    <submittedName>
        <fullName evidence="2">Hpt domain-containing protein</fullName>
    </submittedName>
</protein>
<sequence>MPSQSTPPSEPHEDAAAATDHDDVVHGPATAGPAVVDPGVLRAMEDDFTDRTVVAQFAHDFCDSLDGKIHRVDRLLDSGDVAGAADALHSVTTSSMMVGALQLTEVALGVQYLITGDTLEVARRALADLHVSAAITTRELLANYPGRSNTP</sequence>
<evidence type="ECO:0000256" key="1">
    <source>
        <dbReference type="SAM" id="MobiDB-lite"/>
    </source>
</evidence>
<reference evidence="2 3" key="1">
    <citation type="submission" date="2019-08" db="EMBL/GenBank/DDBJ databases">
        <title>Genone of Arthrobacter echini P9.</title>
        <authorList>
            <person name="Bowman J.P."/>
        </authorList>
    </citation>
    <scope>NUCLEOTIDE SEQUENCE [LARGE SCALE GENOMIC DNA]</scope>
    <source>
        <strain evidence="2 3">P9</strain>
    </source>
</reference>
<keyword evidence="3" id="KW-1185">Reference proteome</keyword>
<dbReference type="AlphaFoldDB" id="A0A5D0XUP9"/>
<dbReference type="InterPro" id="IPR036641">
    <property type="entry name" value="HPT_dom_sf"/>
</dbReference>
<comment type="caution">
    <text evidence="2">The sequence shown here is derived from an EMBL/GenBank/DDBJ whole genome shotgun (WGS) entry which is preliminary data.</text>
</comment>
<dbReference type="OrthoDB" id="4944618at2"/>
<gene>
    <name evidence="2" type="ORF">FQ377_02195</name>
</gene>
<accession>A0A5D0XUP9</accession>
<evidence type="ECO:0000313" key="3">
    <source>
        <dbReference type="Proteomes" id="UP000323410"/>
    </source>
</evidence>
<name>A0A5D0XUP9_9MICC</name>
<evidence type="ECO:0000313" key="2">
    <source>
        <dbReference type="EMBL" id="TYD00291.1"/>
    </source>
</evidence>